<dbReference type="GeneID" id="54331493"/>
<dbReference type="RefSeq" id="XP_033423947.1">
    <property type="nucleotide sequence ID" value="XM_033573395.1"/>
</dbReference>
<dbReference type="STRING" id="1220188.A0A4V3UQJ5"/>
<dbReference type="EMBL" id="QUQM01000006">
    <property type="protein sequence ID" value="KAA8644586.1"/>
    <property type="molecule type" value="Genomic_DNA"/>
</dbReference>
<evidence type="ECO:0000313" key="3">
    <source>
        <dbReference type="Proteomes" id="UP000308092"/>
    </source>
</evidence>
<reference evidence="1 4" key="2">
    <citation type="submission" date="2019-08" db="EMBL/GenBank/DDBJ databases">
        <title>The genome sequence of a newly discovered highly antifungal drug resistant Aspergillus species, Aspergillus tanneri NIH 1004.</title>
        <authorList>
            <person name="Mounaud S."/>
            <person name="Singh I."/>
            <person name="Joardar V."/>
            <person name="Pakala S."/>
            <person name="Pakala S."/>
            <person name="Venepally P."/>
            <person name="Chung J.K."/>
            <person name="Losada L."/>
            <person name="Nierman W.C."/>
        </authorList>
    </citation>
    <scope>NUCLEOTIDE SEQUENCE [LARGE SCALE GENOMIC DNA]</scope>
    <source>
        <strain evidence="1 4">NIH1004</strain>
    </source>
</reference>
<evidence type="ECO:0000313" key="4">
    <source>
        <dbReference type="Proteomes" id="UP000324241"/>
    </source>
</evidence>
<dbReference type="PANTHER" id="PTHR41729">
    <property type="entry name" value="GLUTAMYL-TRNA SYNTHETASE"/>
    <property type="match status" value="1"/>
</dbReference>
<dbReference type="Pfam" id="PF13875">
    <property type="entry name" value="DUF4202"/>
    <property type="match status" value="1"/>
</dbReference>
<dbReference type="EMBL" id="SOSA01000027">
    <property type="protein sequence ID" value="THC99060.1"/>
    <property type="molecule type" value="Genomic_DNA"/>
</dbReference>
<accession>A0A4V3UQJ5</accession>
<proteinExistence type="predicted"/>
<organism evidence="2 3">
    <name type="scientific">Aspergillus tanneri</name>
    <dbReference type="NCBI Taxonomy" id="1220188"/>
    <lineage>
        <taxon>Eukaryota</taxon>
        <taxon>Fungi</taxon>
        <taxon>Dikarya</taxon>
        <taxon>Ascomycota</taxon>
        <taxon>Pezizomycotina</taxon>
        <taxon>Eurotiomycetes</taxon>
        <taxon>Eurotiomycetidae</taxon>
        <taxon>Eurotiales</taxon>
        <taxon>Aspergillaceae</taxon>
        <taxon>Aspergillus</taxon>
        <taxon>Aspergillus subgen. Circumdati</taxon>
    </lineage>
</organism>
<name>A0A4V3UQJ5_9EURO</name>
<evidence type="ECO:0008006" key="5">
    <source>
        <dbReference type="Google" id="ProtNLM"/>
    </source>
</evidence>
<dbReference type="Proteomes" id="UP000324241">
    <property type="component" value="Unassembled WGS sequence"/>
</dbReference>
<evidence type="ECO:0000313" key="2">
    <source>
        <dbReference type="EMBL" id="THC99060.1"/>
    </source>
</evidence>
<dbReference type="OrthoDB" id="417697at2759"/>
<gene>
    <name evidence="1" type="ORF">ATNIH1004_008791</name>
    <name evidence="2" type="ORF">EYZ11_001456</name>
</gene>
<dbReference type="PANTHER" id="PTHR41729:SF1">
    <property type="entry name" value="GLUTAMYL-TRNA SYNTHETASE"/>
    <property type="match status" value="1"/>
</dbReference>
<reference evidence="2 3" key="1">
    <citation type="submission" date="2019-03" db="EMBL/GenBank/DDBJ databases">
        <title>The genome sequence of a newly discovered highly antifungal drug resistant Aspergillus species, Aspergillus tanneri NIH 1004.</title>
        <authorList>
            <person name="Mounaud S."/>
            <person name="Singh I."/>
            <person name="Joardar V."/>
            <person name="Pakala S."/>
            <person name="Pakala S."/>
            <person name="Venepally P."/>
            <person name="Hoover J."/>
            <person name="Nierman W."/>
            <person name="Chung J."/>
            <person name="Losada L."/>
        </authorList>
    </citation>
    <scope>NUCLEOTIDE SEQUENCE [LARGE SCALE GENOMIC DNA]</scope>
    <source>
        <strain evidence="2 3">NIH1004</strain>
    </source>
</reference>
<dbReference type="AlphaFoldDB" id="A0A4V3UQJ5"/>
<sequence length="208" mass="23449">MTAFDKAMRLIDAAHAEDPHLVPILGGLSTDQGVKGGETHEIPYELHYANKMTTYLHLRCPHASDTLRLAIRAQHLRRWEVPRETYPSTKAGYHAWRSGLQRRQAELVASLCEEAGYSSAEAMRVATLVRKESFRQGDGDEEAQVLEDVACLVFLDDQFAGFRDGREDEKIVTILKKTWAKMSPQGRDLALGIEMGERERELVVRAIS</sequence>
<evidence type="ECO:0000313" key="1">
    <source>
        <dbReference type="EMBL" id="KAA8644586.1"/>
    </source>
</evidence>
<dbReference type="VEuPathDB" id="FungiDB:EYZ11_001456"/>
<protein>
    <recommendedName>
        <fullName evidence="5">Glutamyl-tRNA synthetase</fullName>
    </recommendedName>
</protein>
<dbReference type="Proteomes" id="UP000308092">
    <property type="component" value="Unassembled WGS sequence"/>
</dbReference>
<dbReference type="InterPro" id="IPR025255">
    <property type="entry name" value="DUF4202"/>
</dbReference>
<keyword evidence="3" id="KW-1185">Reference proteome</keyword>
<comment type="caution">
    <text evidence="2">The sequence shown here is derived from an EMBL/GenBank/DDBJ whole genome shotgun (WGS) entry which is preliminary data.</text>
</comment>